<protein>
    <submittedName>
        <fullName evidence="5">Glycosyltransferase</fullName>
    </submittedName>
</protein>
<dbReference type="SUPFAM" id="SSF53448">
    <property type="entry name" value="Nucleotide-diphospho-sugar transferases"/>
    <property type="match status" value="1"/>
</dbReference>
<proteinExistence type="inferred from homology"/>
<dbReference type="Pfam" id="PF00535">
    <property type="entry name" value="Glycos_transf_2"/>
    <property type="match status" value="1"/>
</dbReference>
<accession>A0A7H0HE99</accession>
<dbReference type="Proteomes" id="UP000516057">
    <property type="component" value="Chromosome"/>
</dbReference>
<evidence type="ECO:0000259" key="4">
    <source>
        <dbReference type="Pfam" id="PF00535"/>
    </source>
</evidence>
<dbReference type="Gene3D" id="3.90.550.10">
    <property type="entry name" value="Spore Coat Polysaccharide Biosynthesis Protein SpsA, Chain A"/>
    <property type="match status" value="1"/>
</dbReference>
<dbReference type="KEGG" id="amon:H9L24_18355"/>
<evidence type="ECO:0000313" key="5">
    <source>
        <dbReference type="EMBL" id="QNP58865.1"/>
    </source>
</evidence>
<dbReference type="EMBL" id="CP060790">
    <property type="protein sequence ID" value="QNP58865.1"/>
    <property type="molecule type" value="Genomic_DNA"/>
</dbReference>
<keyword evidence="3 5" id="KW-0808">Transferase</keyword>
<evidence type="ECO:0000256" key="1">
    <source>
        <dbReference type="ARBA" id="ARBA00006739"/>
    </source>
</evidence>
<evidence type="ECO:0000256" key="2">
    <source>
        <dbReference type="ARBA" id="ARBA00022676"/>
    </source>
</evidence>
<dbReference type="InterPro" id="IPR029044">
    <property type="entry name" value="Nucleotide-diphossugar_trans"/>
</dbReference>
<reference evidence="5 6" key="1">
    <citation type="submission" date="2020-08" db="EMBL/GenBank/DDBJ databases">
        <title>Genome sequence of Acidovorax monticola KACC 19171T.</title>
        <authorList>
            <person name="Hyun D.-W."/>
            <person name="Bae J.-W."/>
        </authorList>
    </citation>
    <scope>NUCLEOTIDE SEQUENCE [LARGE SCALE GENOMIC DNA]</scope>
    <source>
        <strain evidence="5 6">KACC 19171</strain>
    </source>
</reference>
<dbReference type="CDD" id="cd00761">
    <property type="entry name" value="Glyco_tranf_GTA_type"/>
    <property type="match status" value="1"/>
</dbReference>
<keyword evidence="2" id="KW-0328">Glycosyltransferase</keyword>
<dbReference type="AlphaFoldDB" id="A0A7H0HE99"/>
<gene>
    <name evidence="5" type="ORF">H9L24_18355</name>
</gene>
<dbReference type="PANTHER" id="PTHR43179">
    <property type="entry name" value="RHAMNOSYLTRANSFERASE WBBL"/>
    <property type="match status" value="1"/>
</dbReference>
<keyword evidence="6" id="KW-1185">Reference proteome</keyword>
<comment type="similarity">
    <text evidence="1">Belongs to the glycosyltransferase 2 family.</text>
</comment>
<dbReference type="GO" id="GO:0016757">
    <property type="term" value="F:glycosyltransferase activity"/>
    <property type="evidence" value="ECO:0007669"/>
    <property type="project" value="UniProtKB-KW"/>
</dbReference>
<name>A0A7H0HE99_9BURK</name>
<organism evidence="5 6">
    <name type="scientific">Paenacidovorax monticola</name>
    <dbReference type="NCBI Taxonomy" id="1926868"/>
    <lineage>
        <taxon>Bacteria</taxon>
        <taxon>Pseudomonadati</taxon>
        <taxon>Pseudomonadota</taxon>
        <taxon>Betaproteobacteria</taxon>
        <taxon>Burkholderiales</taxon>
        <taxon>Comamonadaceae</taxon>
        <taxon>Paenacidovorax</taxon>
    </lineage>
</organism>
<dbReference type="InterPro" id="IPR001173">
    <property type="entry name" value="Glyco_trans_2-like"/>
</dbReference>
<evidence type="ECO:0000313" key="6">
    <source>
        <dbReference type="Proteomes" id="UP000516057"/>
    </source>
</evidence>
<evidence type="ECO:0000256" key="3">
    <source>
        <dbReference type="ARBA" id="ARBA00022679"/>
    </source>
</evidence>
<dbReference type="PANTHER" id="PTHR43179:SF12">
    <property type="entry name" value="GALACTOFURANOSYLTRANSFERASE GLFT2"/>
    <property type="match status" value="1"/>
</dbReference>
<sequence length="308" mass="34942">MLGEVLDAVLAQQTPWPFEVIVVDSGSSDGSVECARQRGVRVETIPAAEFGHGRTRNLLGSLSSGEFLVFITQDAKPADVHWLHHLVRGCDAQPDVAGAFGPHRAHPQARHITHRELEVHFCGFGTDLSIVRMEDRERFAADPGYRQWLHFFSNNNSCIRRSVWQQVPLPDVAFAEDQTWALRAVEAGYAKAFVPDAVVYHSHDFGVWETLQRNFDEARSFQRYFGYRLQESFPQALKAGVYLARRDWGWLRTAGLHGWRLFKNGVYMALVECARTIGQYLGTRHDRLPGWLLRSVSRDEQLQRAGAA</sequence>
<feature type="domain" description="Glycosyltransferase 2-like" evidence="4">
    <location>
        <begin position="2"/>
        <end position="163"/>
    </location>
</feature>